<dbReference type="EMBL" id="QNZJ01000225">
    <property type="protein sequence ID" value="RTZ85247.1"/>
    <property type="molecule type" value="Genomic_DNA"/>
</dbReference>
<protein>
    <submittedName>
        <fullName evidence="3">SAM-dependent methyltransferase</fullName>
    </submittedName>
</protein>
<dbReference type="InterPro" id="IPR029063">
    <property type="entry name" value="SAM-dependent_MTases_sf"/>
</dbReference>
<keyword evidence="1 3" id="KW-0808">Transferase</keyword>
<dbReference type="AlphaFoldDB" id="A0A432GNZ8"/>
<dbReference type="PANTHER" id="PTHR43861:SF3">
    <property type="entry name" value="PUTATIVE (AFU_ORTHOLOGUE AFUA_2G14390)-RELATED"/>
    <property type="match status" value="1"/>
</dbReference>
<proteinExistence type="predicted"/>
<gene>
    <name evidence="3" type="ORF">DSY95_05095</name>
</gene>
<dbReference type="PANTHER" id="PTHR43861">
    <property type="entry name" value="TRANS-ACONITATE 2-METHYLTRANSFERASE-RELATED"/>
    <property type="match status" value="1"/>
</dbReference>
<sequence length="268" mass="29285">MDKVYVHGYDSRENRRLQDQANTLVELLHSDTSYPAGSRILEVGCGVGAQTVTLARNSPNASLLSIDIFEESITEARGALETRGLNNVQFLCADIFNLDLETESFDHVFVCHVLEHLSQPDNALAILQSLIKVGGTITVIEGDHGSTYFYPDSEAAQKAIQCQVELQKRTGGNANIGRELYPLLKAAGFSSVNVSPRMVYVDSSKPGLVEGFTKNTFTAMIEGVRESSIAAGLIGETTFDEGIRALYRTAEQDGVFCYTFFKAIGTKR</sequence>
<dbReference type="Proteomes" id="UP000287719">
    <property type="component" value="Unassembled WGS sequence"/>
</dbReference>
<dbReference type="CDD" id="cd02440">
    <property type="entry name" value="AdoMet_MTases"/>
    <property type="match status" value="1"/>
</dbReference>
<reference evidence="3 4" key="1">
    <citation type="submission" date="2018-06" db="EMBL/GenBank/DDBJ databases">
        <title>Combined omics and stable isotope probing to characterize newly discovered Mariana Back-Arc vent microbial communities.</title>
        <authorList>
            <person name="Trembath-Reichert E."/>
            <person name="Huber J.A."/>
        </authorList>
    </citation>
    <scope>NUCLEOTIDE SEQUENCE [LARGE SCALE GENOMIC DNA]</scope>
    <source>
        <strain evidence="3">MAG 54</strain>
    </source>
</reference>
<evidence type="ECO:0000313" key="4">
    <source>
        <dbReference type="Proteomes" id="UP000287719"/>
    </source>
</evidence>
<evidence type="ECO:0000259" key="2">
    <source>
        <dbReference type="Pfam" id="PF13847"/>
    </source>
</evidence>
<dbReference type="GO" id="GO:0032259">
    <property type="term" value="P:methylation"/>
    <property type="evidence" value="ECO:0007669"/>
    <property type="project" value="UniProtKB-KW"/>
</dbReference>
<evidence type="ECO:0000313" key="3">
    <source>
        <dbReference type="EMBL" id="RTZ85247.1"/>
    </source>
</evidence>
<keyword evidence="3" id="KW-0489">Methyltransferase</keyword>
<comment type="caution">
    <text evidence="3">The sequence shown here is derived from an EMBL/GenBank/DDBJ whole genome shotgun (WGS) entry which is preliminary data.</text>
</comment>
<dbReference type="Gene3D" id="3.40.50.150">
    <property type="entry name" value="Vaccinia Virus protein VP39"/>
    <property type="match status" value="1"/>
</dbReference>
<accession>A0A432GNZ8</accession>
<dbReference type="InterPro" id="IPR025714">
    <property type="entry name" value="Methyltranfer_dom"/>
</dbReference>
<dbReference type="GO" id="GO:0008168">
    <property type="term" value="F:methyltransferase activity"/>
    <property type="evidence" value="ECO:0007669"/>
    <property type="project" value="UniProtKB-KW"/>
</dbReference>
<name>A0A432GNZ8_9DELT</name>
<evidence type="ECO:0000256" key="1">
    <source>
        <dbReference type="ARBA" id="ARBA00022679"/>
    </source>
</evidence>
<dbReference type="Gene3D" id="6.10.140.1580">
    <property type="match status" value="2"/>
</dbReference>
<feature type="domain" description="Methyltransferase" evidence="2">
    <location>
        <begin position="37"/>
        <end position="188"/>
    </location>
</feature>
<dbReference type="Pfam" id="PF13847">
    <property type="entry name" value="Methyltransf_31"/>
    <property type="match status" value="1"/>
</dbReference>
<organism evidence="3 4">
    <name type="scientific">SAR324 cluster bacterium</name>
    <dbReference type="NCBI Taxonomy" id="2024889"/>
    <lineage>
        <taxon>Bacteria</taxon>
        <taxon>Deltaproteobacteria</taxon>
        <taxon>SAR324 cluster</taxon>
    </lineage>
</organism>
<dbReference type="SUPFAM" id="SSF53335">
    <property type="entry name" value="S-adenosyl-L-methionine-dependent methyltransferases"/>
    <property type="match status" value="1"/>
</dbReference>